<organism evidence="1 2">
    <name type="scientific">Lojkania enalia</name>
    <dbReference type="NCBI Taxonomy" id="147567"/>
    <lineage>
        <taxon>Eukaryota</taxon>
        <taxon>Fungi</taxon>
        <taxon>Dikarya</taxon>
        <taxon>Ascomycota</taxon>
        <taxon>Pezizomycotina</taxon>
        <taxon>Dothideomycetes</taxon>
        <taxon>Pleosporomycetidae</taxon>
        <taxon>Pleosporales</taxon>
        <taxon>Pleosporales incertae sedis</taxon>
        <taxon>Lojkania</taxon>
    </lineage>
</organism>
<keyword evidence="2" id="KW-1185">Reference proteome</keyword>
<comment type="caution">
    <text evidence="1">The sequence shown here is derived from an EMBL/GenBank/DDBJ whole genome shotgun (WGS) entry which is preliminary data.</text>
</comment>
<dbReference type="EMBL" id="ML986604">
    <property type="protein sequence ID" value="KAF2265648.1"/>
    <property type="molecule type" value="Genomic_DNA"/>
</dbReference>
<sequence>MMVEWKSGEVSLSKGSLGVEVHRRVSGFMEPFSELAADHVRNVTVNNNGTNTACKILSSNELKSTDIDTSFIEKEDDVFCHYSAVRFIMKTSSFRCMPIPLRTPSQKRIASLVRRSTNAGLIEFNDGASKEISRTALALFPQFAPASDTARKLSL</sequence>
<accession>A0A9P4N544</accession>
<evidence type="ECO:0000313" key="2">
    <source>
        <dbReference type="Proteomes" id="UP000800093"/>
    </source>
</evidence>
<gene>
    <name evidence="1" type="ORF">CC78DRAFT_183466</name>
</gene>
<reference evidence="2" key="1">
    <citation type="journal article" date="2020" name="Stud. Mycol.">
        <title>101 Dothideomycetes genomes: A test case for predicting lifestyles and emergence of pathogens.</title>
        <authorList>
            <person name="Haridas S."/>
            <person name="Albert R."/>
            <person name="Binder M."/>
            <person name="Bloem J."/>
            <person name="LaButti K."/>
            <person name="Salamov A."/>
            <person name="Andreopoulos B."/>
            <person name="Baker S."/>
            <person name="Barry K."/>
            <person name="Bills G."/>
            <person name="Bluhm B."/>
            <person name="Cannon C."/>
            <person name="Castanera R."/>
            <person name="Culley D."/>
            <person name="Daum C."/>
            <person name="Ezra D."/>
            <person name="Gonzalez J."/>
            <person name="Henrissat B."/>
            <person name="Kuo A."/>
            <person name="Liang C."/>
            <person name="Lipzen A."/>
            <person name="Lutzoni F."/>
            <person name="Magnuson J."/>
            <person name="Mondo S."/>
            <person name="Nolan M."/>
            <person name="Ohm R."/>
            <person name="Pangilinan J."/>
            <person name="Park H.-J."/>
            <person name="Ramirez L."/>
            <person name="Alfaro M."/>
            <person name="Sun H."/>
            <person name="Tritt A."/>
            <person name="Yoshinaga Y."/>
            <person name="Zwiers L.-H."/>
            <person name="Turgeon B."/>
            <person name="Goodwin S."/>
            <person name="Spatafora J."/>
            <person name="Crous P."/>
            <person name="Grigoriev I."/>
        </authorList>
    </citation>
    <scope>NUCLEOTIDE SEQUENCE [LARGE SCALE GENOMIC DNA]</scope>
    <source>
        <strain evidence="2">CBS 304.66</strain>
    </source>
</reference>
<evidence type="ECO:0000313" key="1">
    <source>
        <dbReference type="EMBL" id="KAF2265648.1"/>
    </source>
</evidence>
<proteinExistence type="predicted"/>
<name>A0A9P4N544_9PLEO</name>
<protein>
    <submittedName>
        <fullName evidence="1">Uncharacterized protein</fullName>
    </submittedName>
</protein>
<dbReference type="AlphaFoldDB" id="A0A9P4N544"/>
<dbReference type="Proteomes" id="UP000800093">
    <property type="component" value="Unassembled WGS sequence"/>
</dbReference>